<evidence type="ECO:0000256" key="4">
    <source>
        <dbReference type="ARBA" id="ARBA00022723"/>
    </source>
</evidence>
<evidence type="ECO:0000256" key="1">
    <source>
        <dbReference type="ARBA" id="ARBA00001913"/>
    </source>
</evidence>
<dbReference type="FunFam" id="3.90.260.10:FF:000001">
    <property type="entry name" value="Protein-glutamine gamma-glutamyltransferase 2"/>
    <property type="match status" value="1"/>
</dbReference>
<dbReference type="GeneTree" id="ENSGT01050000244939"/>
<dbReference type="SUPFAM" id="SSF49309">
    <property type="entry name" value="Transglutaminase, two C-terminal domains"/>
    <property type="match status" value="2"/>
</dbReference>
<keyword evidence="6" id="KW-0012">Acyltransferase</keyword>
<dbReference type="RefSeq" id="XP_028813863.1">
    <property type="nucleotide sequence ID" value="XM_028958030.1"/>
</dbReference>
<dbReference type="RefSeq" id="XP_028813872.1">
    <property type="nucleotide sequence ID" value="XM_028958039.1"/>
</dbReference>
<dbReference type="AlphaFoldDB" id="A0AAY4D899"/>
<dbReference type="Ensembl" id="ENSDCDT00010051627.1">
    <property type="protein sequence ID" value="ENSDCDP00010041643.1"/>
    <property type="gene ID" value="ENSDCDG00010026319.1"/>
</dbReference>
<dbReference type="InterPro" id="IPR001102">
    <property type="entry name" value="Transglutaminase_N"/>
</dbReference>
<dbReference type="InterPro" id="IPR036985">
    <property type="entry name" value="Transglutaminase-like_sf"/>
</dbReference>
<dbReference type="InterPro" id="IPR002931">
    <property type="entry name" value="Transglutaminase-like"/>
</dbReference>
<name>A0AAY4D899_9TELE</name>
<dbReference type="GO" id="GO:0072378">
    <property type="term" value="P:blood coagulation, fibrin clot formation"/>
    <property type="evidence" value="ECO:0007669"/>
    <property type="project" value="TreeGrafter"/>
</dbReference>
<evidence type="ECO:0000259" key="10">
    <source>
        <dbReference type="SMART" id="SM00460"/>
    </source>
</evidence>
<dbReference type="InterPro" id="IPR023608">
    <property type="entry name" value="Transglutaminase_animal"/>
</dbReference>
<dbReference type="InterPro" id="IPR036238">
    <property type="entry name" value="Transglutaminase_C_sf"/>
</dbReference>
<evidence type="ECO:0000256" key="8">
    <source>
        <dbReference type="ARBA" id="ARBA00051843"/>
    </source>
</evidence>
<evidence type="ECO:0000313" key="12">
    <source>
        <dbReference type="Proteomes" id="UP000694580"/>
    </source>
</evidence>
<dbReference type="Pfam" id="PF00868">
    <property type="entry name" value="Transglut_N"/>
    <property type="match status" value="1"/>
</dbReference>
<evidence type="ECO:0000256" key="3">
    <source>
        <dbReference type="ARBA" id="ARBA00022679"/>
    </source>
</evidence>
<comment type="similarity">
    <text evidence="2">Belongs to the transglutaminase superfamily. Transglutaminase family.</text>
</comment>
<dbReference type="PIRSF" id="PIRSF000459">
    <property type="entry name" value="TGM_EBP42"/>
    <property type="match status" value="1"/>
</dbReference>
<comment type="cofactor">
    <cofactor evidence="1">
        <name>Ca(2+)</name>
        <dbReference type="ChEBI" id="CHEBI:29108"/>
    </cofactor>
</comment>
<dbReference type="InterPro" id="IPR008958">
    <property type="entry name" value="Transglutaminase_C"/>
</dbReference>
<dbReference type="InterPro" id="IPR013783">
    <property type="entry name" value="Ig-like_fold"/>
</dbReference>
<evidence type="ECO:0000256" key="5">
    <source>
        <dbReference type="ARBA" id="ARBA00022837"/>
    </source>
</evidence>
<evidence type="ECO:0000256" key="2">
    <source>
        <dbReference type="ARBA" id="ARBA00005968"/>
    </source>
</evidence>
<keyword evidence="3" id="KW-0808">Transferase</keyword>
<reference evidence="11" key="2">
    <citation type="submission" date="2025-08" db="UniProtKB">
        <authorList>
            <consortium name="Ensembl"/>
        </authorList>
    </citation>
    <scope>IDENTIFICATION</scope>
</reference>
<dbReference type="SUPFAM" id="SSF81296">
    <property type="entry name" value="E set domains"/>
    <property type="match status" value="1"/>
</dbReference>
<dbReference type="GO" id="GO:0046872">
    <property type="term" value="F:metal ion binding"/>
    <property type="evidence" value="ECO:0007669"/>
    <property type="project" value="UniProtKB-KW"/>
</dbReference>
<evidence type="ECO:0000313" key="11">
    <source>
        <dbReference type="Ensembl" id="ENSDCDP00010041643.1"/>
    </source>
</evidence>
<organism evidence="11 12">
    <name type="scientific">Denticeps clupeoides</name>
    <name type="common">denticle herring</name>
    <dbReference type="NCBI Taxonomy" id="299321"/>
    <lineage>
        <taxon>Eukaryota</taxon>
        <taxon>Metazoa</taxon>
        <taxon>Chordata</taxon>
        <taxon>Craniata</taxon>
        <taxon>Vertebrata</taxon>
        <taxon>Euteleostomi</taxon>
        <taxon>Actinopterygii</taxon>
        <taxon>Neopterygii</taxon>
        <taxon>Teleostei</taxon>
        <taxon>Clupei</taxon>
        <taxon>Clupeiformes</taxon>
        <taxon>Denticipitoidei</taxon>
        <taxon>Denticipitidae</taxon>
        <taxon>Denticeps</taxon>
    </lineage>
</organism>
<dbReference type="FunFam" id="2.60.40.10:FF:000171">
    <property type="entry name" value="protein-glutamine gamma-glutamyltransferase 6"/>
    <property type="match status" value="1"/>
</dbReference>
<feature type="active site" evidence="9">
    <location>
        <position position="394"/>
    </location>
</feature>
<evidence type="ECO:0000256" key="9">
    <source>
        <dbReference type="PIRSR" id="PIRSR000459-1"/>
    </source>
</evidence>
<evidence type="ECO:0000256" key="7">
    <source>
        <dbReference type="ARBA" id="ARBA00024222"/>
    </source>
</evidence>
<keyword evidence="5" id="KW-0106">Calcium</keyword>
<dbReference type="Pfam" id="PF01841">
    <property type="entry name" value="Transglut_core"/>
    <property type="match status" value="1"/>
</dbReference>
<dbReference type="PROSITE" id="PS00547">
    <property type="entry name" value="TRANSGLUTAMINASES"/>
    <property type="match status" value="1"/>
</dbReference>
<proteinExistence type="inferred from homology"/>
<accession>A0AAY4D899</accession>
<sequence length="721" mass="80173">MRRASFYGRLNRPIPCSDNVESTLAEFEPFGTSPPGTLEDMGTAPPTLTVVSVDMRLNANKTAHRTNSYINDNLIVRRGQEFIMAITFNRSYDQSVDEVVLEFLIGSEPYTTDTLIPIVLKSSVPSSWNWRIIGQQGLTTVLGITPSPKCIVGKFSSYLTVVTPIGKYRSKRNPDLDIYILFNAWNPGDDVFLNDESQRTEYVLNDQGIIFNGQVNNITSRPWNYGQFKRGVLDACLFVMNRSQMLLKDRQNVIKVVRRASAMINSNDDQGVIIGNWSNDYSMGTSPTSWTGSTEILLKYANTGLSVGYGQCWVFAGVFNTFMRCLGIPARVITCFNSAHDTVGEWITEIVVDERGTRDTAISNDSVWNFHCWNEAMMKRPDLPPGFNGWQVVDSTPQETSDDIFQCGPASVQAVKNGLVYYPFDSPFVFDEVNSDLYYMQRDRYGNMTILYMSTTYVGQLIITKTIGQSTYDDVTLTYKYPEGSAEDDATMSRVEKYGISVYRTAIGTPDVELTVTVPTVKMGDSFTLTAFLNNTSDERRTVQVLVTGTVVFYTGVNASDFMDAENTVLLEAGQSQSVDFNVNASDYTDKLVDQGYLSFTTIGNVLETTNTLTNKTTIKLQVPQLSLTLEGQPEVQVQMFVTLAFTNVFGFTLENITARMEGPGSTTIRTKQYSGLVPGASLSWKEAFVPQKPGPDRVVASLDCEKVRQLVGELSINVAA</sequence>
<dbReference type="PANTHER" id="PTHR11590:SF42">
    <property type="entry name" value="COAGULATION FACTOR XIII A CHAIN"/>
    <property type="match status" value="1"/>
</dbReference>
<dbReference type="InterPro" id="IPR014756">
    <property type="entry name" value="Ig_E-set"/>
</dbReference>
<feature type="domain" description="Transglutaminase-like" evidence="10">
    <location>
        <begin position="304"/>
        <end position="397"/>
    </location>
</feature>
<dbReference type="SMART" id="SM00460">
    <property type="entry name" value="TGc"/>
    <property type="match status" value="1"/>
</dbReference>
<dbReference type="Gene3D" id="3.90.260.10">
    <property type="entry name" value="Transglutaminase-like"/>
    <property type="match status" value="1"/>
</dbReference>
<protein>
    <recommendedName>
        <fullName evidence="7">protein-glutamine gamma-glutamyltransferase</fullName>
        <ecNumber evidence="7">2.3.2.13</ecNumber>
    </recommendedName>
</protein>
<reference evidence="11" key="3">
    <citation type="submission" date="2025-09" db="UniProtKB">
        <authorList>
            <consortium name="Ensembl"/>
        </authorList>
    </citation>
    <scope>IDENTIFICATION</scope>
</reference>
<dbReference type="PANTHER" id="PTHR11590">
    <property type="entry name" value="PROTEIN-GLUTAMINE GAMMA-GLUTAMYLTRANSFERASE"/>
    <property type="match status" value="1"/>
</dbReference>
<dbReference type="SUPFAM" id="SSF54001">
    <property type="entry name" value="Cysteine proteinases"/>
    <property type="match status" value="1"/>
</dbReference>
<reference evidence="11 12" key="1">
    <citation type="submission" date="2020-06" db="EMBL/GenBank/DDBJ databases">
        <authorList>
            <consortium name="Wellcome Sanger Institute Data Sharing"/>
        </authorList>
    </citation>
    <scope>NUCLEOTIDE SEQUENCE [LARGE SCALE GENOMIC DNA]</scope>
</reference>
<dbReference type="GO" id="GO:0003810">
    <property type="term" value="F:protein-glutamine gamma-glutamyltransferase activity"/>
    <property type="evidence" value="ECO:0007669"/>
    <property type="project" value="UniProtKB-EC"/>
</dbReference>
<dbReference type="InterPro" id="IPR038765">
    <property type="entry name" value="Papain-like_cys_pep_sf"/>
</dbReference>
<dbReference type="InterPro" id="IPR050779">
    <property type="entry name" value="Transglutaminase"/>
</dbReference>
<evidence type="ECO:0000256" key="6">
    <source>
        <dbReference type="ARBA" id="ARBA00023315"/>
    </source>
</evidence>
<dbReference type="Proteomes" id="UP000694580">
    <property type="component" value="Chromosome 2"/>
</dbReference>
<gene>
    <name evidence="11" type="primary">LOC114766796</name>
</gene>
<dbReference type="Pfam" id="PF00927">
    <property type="entry name" value="Transglut_C"/>
    <property type="match status" value="1"/>
</dbReference>
<dbReference type="EC" id="2.3.2.13" evidence="7"/>
<dbReference type="GO" id="GO:0007399">
    <property type="term" value="P:nervous system development"/>
    <property type="evidence" value="ECO:0007669"/>
    <property type="project" value="UniProtKB-ARBA"/>
</dbReference>
<feature type="active site" evidence="9">
    <location>
        <position position="312"/>
    </location>
</feature>
<dbReference type="Gene3D" id="2.60.40.10">
    <property type="entry name" value="Immunoglobulins"/>
    <property type="match status" value="3"/>
</dbReference>
<comment type="catalytic activity">
    <reaction evidence="8">
        <text>L-glutaminyl-[protein] + L-lysyl-[protein] = [protein]-L-lysyl-N(6)-5-L-glutamyl-[protein] + NH4(+)</text>
        <dbReference type="Rhea" id="RHEA:54816"/>
        <dbReference type="Rhea" id="RHEA-COMP:9752"/>
        <dbReference type="Rhea" id="RHEA-COMP:10207"/>
        <dbReference type="Rhea" id="RHEA-COMP:14005"/>
        <dbReference type="ChEBI" id="CHEBI:28938"/>
        <dbReference type="ChEBI" id="CHEBI:29969"/>
        <dbReference type="ChEBI" id="CHEBI:30011"/>
        <dbReference type="ChEBI" id="CHEBI:138370"/>
        <dbReference type="EC" id="2.3.2.13"/>
    </reaction>
</comment>
<feature type="active site" evidence="9">
    <location>
        <position position="371"/>
    </location>
</feature>
<dbReference type="InterPro" id="IPR013808">
    <property type="entry name" value="Transglutaminase_AS"/>
</dbReference>
<dbReference type="GeneID" id="114766796"/>
<keyword evidence="12" id="KW-1185">Reference proteome</keyword>
<keyword evidence="4" id="KW-0479">Metal-binding</keyword>